<dbReference type="InterPro" id="IPR011992">
    <property type="entry name" value="EF-hand-dom_pair"/>
</dbReference>
<dbReference type="InterPro" id="IPR033122">
    <property type="entry name" value="LETM1-like_RBD"/>
</dbReference>
<gene>
    <name evidence="16" type="ORF">BQ4739_LOCUS12880</name>
</gene>
<evidence type="ECO:0000259" key="15">
    <source>
        <dbReference type="PROSITE" id="PS51758"/>
    </source>
</evidence>
<evidence type="ECO:0000256" key="10">
    <source>
        <dbReference type="ARBA" id="ARBA00023136"/>
    </source>
</evidence>
<dbReference type="InterPro" id="IPR002048">
    <property type="entry name" value="EF_hand_dom"/>
</dbReference>
<accession>A0A383W6B3</accession>
<sequence length="512" mass="53782">MAKDIKAKRTGEMSTNAAELYAFINRVRAGGEVSNDELVRFASLFNDELTLDNLDRVQLVSMCQLLSIPPFGTDGFLRNRLRSQLASIKQDDLLIRSEGLDSLTDDELRSASKARGMKAAFGEGGRAYMTRQMQNWLDLSLNRGMPSSLLLLSRAFTLTSPVPSAAPGAAGASDDLGRVKETLLTLPQEVIQDVGLEVAAATSGAEELQKRLALMQKEQKLIQEEAQAAVLEAAAAAPAVMAGAHVGGAADGGAAAAAAGAGAGKERVLEAEPRPAGAAAAAGGASGEAAAQHAAAVAAATAVLNEASASALRDVIAREGISEAQREACMAQAREQRMQELLKAITVLASNSGVATERVQFMDLVRQQISQLQDTHGTASPSLTFTAGGLTAVRPEENTELAHELVAPRRLEERVNGILLRLEKELDQAEEAIGERLHVLDLDNDGLISAAELTDALRFLRANLDEQDLVALLDRLEIKGSGGADQPTIPVAELIKLAEPAAAAKVAAEVKA</sequence>
<dbReference type="PROSITE" id="PS00018">
    <property type="entry name" value="EF_HAND_1"/>
    <property type="match status" value="1"/>
</dbReference>
<evidence type="ECO:0000256" key="2">
    <source>
        <dbReference type="ARBA" id="ARBA00009584"/>
    </source>
</evidence>
<evidence type="ECO:0000256" key="9">
    <source>
        <dbReference type="ARBA" id="ARBA00023128"/>
    </source>
</evidence>
<evidence type="ECO:0000256" key="8">
    <source>
        <dbReference type="ARBA" id="ARBA00022989"/>
    </source>
</evidence>
<keyword evidence="8" id="KW-1133">Transmembrane helix</keyword>
<organism evidence="16 17">
    <name type="scientific">Tetradesmus obliquus</name>
    <name type="common">Green alga</name>
    <name type="synonym">Acutodesmus obliquus</name>
    <dbReference type="NCBI Taxonomy" id="3088"/>
    <lineage>
        <taxon>Eukaryota</taxon>
        <taxon>Viridiplantae</taxon>
        <taxon>Chlorophyta</taxon>
        <taxon>core chlorophytes</taxon>
        <taxon>Chlorophyceae</taxon>
        <taxon>CS clade</taxon>
        <taxon>Sphaeropleales</taxon>
        <taxon>Scenedesmaceae</taxon>
        <taxon>Tetradesmus</taxon>
    </lineage>
</organism>
<keyword evidence="5" id="KW-0812">Transmembrane</keyword>
<comment type="subcellular location">
    <subcellularLocation>
        <location evidence="1">Mitochondrion inner membrane</location>
        <topology evidence="1">Single-pass membrane protein</topology>
    </subcellularLocation>
</comment>
<keyword evidence="7" id="KW-0106">Calcium</keyword>
<dbReference type="Gene3D" id="1.10.238.10">
    <property type="entry name" value="EF-hand"/>
    <property type="match status" value="1"/>
</dbReference>
<evidence type="ECO:0000313" key="16">
    <source>
        <dbReference type="EMBL" id="SZX72733.1"/>
    </source>
</evidence>
<evidence type="ECO:0000256" key="1">
    <source>
        <dbReference type="ARBA" id="ARBA00004434"/>
    </source>
</evidence>
<dbReference type="PANTHER" id="PTHR14009">
    <property type="entry name" value="LEUCINE ZIPPER-EF-HAND CONTAINING TRANSMEMBRANE PROTEIN"/>
    <property type="match status" value="1"/>
</dbReference>
<dbReference type="PROSITE" id="PS51758">
    <property type="entry name" value="LETM1_RBD"/>
    <property type="match status" value="1"/>
</dbReference>
<evidence type="ECO:0000256" key="6">
    <source>
        <dbReference type="ARBA" id="ARBA00022792"/>
    </source>
</evidence>
<dbReference type="EMBL" id="FNXT01001153">
    <property type="protein sequence ID" value="SZX72733.1"/>
    <property type="molecule type" value="Genomic_DNA"/>
</dbReference>
<evidence type="ECO:0000256" key="4">
    <source>
        <dbReference type="ARBA" id="ARBA00022449"/>
    </source>
</evidence>
<dbReference type="InterPro" id="IPR044202">
    <property type="entry name" value="LETM1/MDM38-like"/>
</dbReference>
<evidence type="ECO:0000256" key="7">
    <source>
        <dbReference type="ARBA" id="ARBA00022837"/>
    </source>
</evidence>
<dbReference type="GO" id="GO:0030003">
    <property type="term" value="P:intracellular monoatomic cation homeostasis"/>
    <property type="evidence" value="ECO:0007669"/>
    <property type="project" value="TreeGrafter"/>
</dbReference>
<evidence type="ECO:0000313" key="17">
    <source>
        <dbReference type="Proteomes" id="UP000256970"/>
    </source>
</evidence>
<feature type="coiled-coil region" evidence="13">
    <location>
        <begin position="198"/>
        <end position="234"/>
    </location>
</feature>
<evidence type="ECO:0000256" key="3">
    <source>
        <dbReference type="ARBA" id="ARBA00020557"/>
    </source>
</evidence>
<dbReference type="Proteomes" id="UP000256970">
    <property type="component" value="Unassembled WGS sequence"/>
</dbReference>
<dbReference type="GO" id="GO:0005509">
    <property type="term" value="F:calcium ion binding"/>
    <property type="evidence" value="ECO:0007669"/>
    <property type="project" value="InterPro"/>
</dbReference>
<evidence type="ECO:0000256" key="13">
    <source>
        <dbReference type="SAM" id="Coils"/>
    </source>
</evidence>
<evidence type="ECO:0000256" key="11">
    <source>
        <dbReference type="ARBA" id="ARBA00031360"/>
    </source>
</evidence>
<dbReference type="GO" id="GO:0005743">
    <property type="term" value="C:mitochondrial inner membrane"/>
    <property type="evidence" value="ECO:0007669"/>
    <property type="project" value="UniProtKB-SubCell"/>
</dbReference>
<reference evidence="16 17" key="1">
    <citation type="submission" date="2016-10" db="EMBL/GenBank/DDBJ databases">
        <authorList>
            <person name="Cai Z."/>
        </authorList>
    </citation>
    <scope>NUCLEOTIDE SEQUENCE [LARGE SCALE GENOMIC DNA]</scope>
</reference>
<keyword evidence="17" id="KW-1185">Reference proteome</keyword>
<dbReference type="InterPro" id="IPR018247">
    <property type="entry name" value="EF_Hand_1_Ca_BS"/>
</dbReference>
<name>A0A383W6B3_TETOB</name>
<protein>
    <recommendedName>
        <fullName evidence="3">Mitochondrial proton/calcium exchanger protein</fullName>
    </recommendedName>
    <alternativeName>
        <fullName evidence="11">Leucine zipper-EF-hand-containing transmembrane protein 1</fullName>
    </alternativeName>
</protein>
<dbReference type="AlphaFoldDB" id="A0A383W6B3"/>
<keyword evidence="4" id="KW-0813">Transport</keyword>
<comment type="similarity">
    <text evidence="2">Belongs to the LETM1 family.</text>
</comment>
<evidence type="ECO:0000259" key="14">
    <source>
        <dbReference type="PROSITE" id="PS50222"/>
    </source>
</evidence>
<dbReference type="STRING" id="3088.A0A383W6B3"/>
<evidence type="ECO:0000256" key="5">
    <source>
        <dbReference type="ARBA" id="ARBA00022692"/>
    </source>
</evidence>
<proteinExistence type="inferred from homology"/>
<keyword evidence="9 12" id="KW-0496">Mitochondrion</keyword>
<keyword evidence="6" id="KW-0999">Mitochondrion inner membrane</keyword>
<evidence type="ECO:0000256" key="12">
    <source>
        <dbReference type="PROSITE-ProRule" id="PRU01094"/>
    </source>
</evidence>
<feature type="domain" description="Letm1 RBD" evidence="15">
    <location>
        <begin position="1"/>
        <end position="188"/>
    </location>
</feature>
<dbReference type="SUPFAM" id="SSF47473">
    <property type="entry name" value="EF-hand"/>
    <property type="match status" value="1"/>
</dbReference>
<keyword evidence="13" id="KW-0175">Coiled coil</keyword>
<dbReference type="GO" id="GO:0043022">
    <property type="term" value="F:ribosome binding"/>
    <property type="evidence" value="ECO:0007669"/>
    <property type="project" value="InterPro"/>
</dbReference>
<keyword evidence="4" id="KW-0050">Antiport</keyword>
<keyword evidence="10" id="KW-0472">Membrane</keyword>
<feature type="domain" description="EF-hand" evidence="14">
    <location>
        <begin position="428"/>
        <end position="463"/>
    </location>
</feature>
<dbReference type="PROSITE" id="PS50222">
    <property type="entry name" value="EF_HAND_2"/>
    <property type="match status" value="1"/>
</dbReference>
<dbReference type="PANTHER" id="PTHR14009:SF1">
    <property type="entry name" value="MITOCHONDRIAL PROTON_CALCIUM EXCHANGER PROTEIN"/>
    <property type="match status" value="1"/>
</dbReference>
<dbReference type="GO" id="GO:0015297">
    <property type="term" value="F:antiporter activity"/>
    <property type="evidence" value="ECO:0007669"/>
    <property type="project" value="UniProtKB-KW"/>
</dbReference>
<dbReference type="Pfam" id="PF07766">
    <property type="entry name" value="LETM1_RBD"/>
    <property type="match status" value="1"/>
</dbReference>